<comment type="subcellular location">
    <subcellularLocation>
        <location evidence="1">Nucleus</location>
    </subcellularLocation>
</comment>
<reference evidence="10" key="1">
    <citation type="submission" date="2021-03" db="EMBL/GenBank/DDBJ databases">
        <authorList>
            <person name="Tran Van P."/>
        </authorList>
    </citation>
    <scope>NUCLEOTIDE SEQUENCE</scope>
</reference>
<keyword evidence="8" id="KW-0812">Transmembrane</keyword>
<feature type="domain" description="C2H2-type" evidence="9">
    <location>
        <begin position="256"/>
        <end position="283"/>
    </location>
</feature>
<sequence>MLKTALEHSRATIVTRYIAQMLISVYDYFIVEVCGAPLSVGASEQSPRLNSGTVTAYTLLSMIQILNIFHVYRSWQCMSVIFAPQIYLWRNIVFKVCYIFWYGIEEVITFIHWSRLTYGLNKYESGQALHFESNTMFSPRMFIDFLNYPKRQRQGVLSKCYSEDGKYKCPQCGKLYRYKESLCRHMRHECGKAPQFQCTHCLQRFSQKPNLVYHIIYNGSIAIDLSLSQSWVPWNLPRLSLISPRVCTKFKPIKLYSCSDCGKRYRWKSTLNRHQHVECGGKEPAEQCPYCSYKAKQKVYFTNITNDNIRRQLTLPTEASPVFRCRICGKEYRHDGSRWRHERFECGKDANNIGGVVPLKPGALDSHPPLLPLVVAIKEKGLLVCNNEDLDVMPWPFRVNKLLSLGSPKSRGPPTHVCQTCGRAYYYRENLTRHKRVECGKVAQFYCQNLIVSFGERQNVCIEIDAGVNYSLVEWADRSLSMKSDPRGGDKQSTWIGESICSEIIDPLTIAPNNGGHRCGRCEIDVGVDRRLNNWIDRNLLKNRKPGWILEEPKWPDESICSEKVDPFSIAPNTEVIMPGNWSSNGEQWKMDKSQKISFVSFNEESSLFLNNQPLGEMGGFPCDKCGKVYKWGNSLSDAKGFPLLSVTALDMCS</sequence>
<evidence type="ECO:0000256" key="8">
    <source>
        <dbReference type="SAM" id="Phobius"/>
    </source>
</evidence>
<keyword evidence="3" id="KW-0677">Repeat</keyword>
<evidence type="ECO:0000313" key="10">
    <source>
        <dbReference type="EMBL" id="CAG2053055.1"/>
    </source>
</evidence>
<proteinExistence type="predicted"/>
<feature type="domain" description="C2H2-type" evidence="9">
    <location>
        <begin position="416"/>
        <end position="443"/>
    </location>
</feature>
<dbReference type="InterPro" id="IPR036236">
    <property type="entry name" value="Znf_C2H2_sf"/>
</dbReference>
<dbReference type="SUPFAM" id="SSF57667">
    <property type="entry name" value="beta-beta-alpha zinc fingers"/>
    <property type="match status" value="3"/>
</dbReference>
<evidence type="ECO:0000256" key="3">
    <source>
        <dbReference type="ARBA" id="ARBA00022737"/>
    </source>
</evidence>
<keyword evidence="5" id="KW-0862">Zinc</keyword>
<dbReference type="InterPro" id="IPR013087">
    <property type="entry name" value="Znf_C2H2_type"/>
</dbReference>
<dbReference type="PANTHER" id="PTHR24394:SF44">
    <property type="entry name" value="ZINC FINGER PROTEIN 271-LIKE"/>
    <property type="match status" value="1"/>
</dbReference>
<dbReference type="PROSITE" id="PS50157">
    <property type="entry name" value="ZINC_FINGER_C2H2_2"/>
    <property type="match status" value="4"/>
</dbReference>
<keyword evidence="6" id="KW-0539">Nucleus</keyword>
<evidence type="ECO:0000256" key="1">
    <source>
        <dbReference type="ARBA" id="ARBA00004123"/>
    </source>
</evidence>
<dbReference type="PANTHER" id="PTHR24394">
    <property type="entry name" value="ZINC FINGER PROTEIN"/>
    <property type="match status" value="1"/>
</dbReference>
<keyword evidence="11" id="KW-1185">Reference proteome</keyword>
<comment type="caution">
    <text evidence="10">The sequence shown here is derived from an EMBL/GenBank/DDBJ whole genome shotgun (WGS) entry which is preliminary data.</text>
</comment>
<keyword evidence="2" id="KW-0479">Metal-binding</keyword>
<evidence type="ECO:0000256" key="6">
    <source>
        <dbReference type="ARBA" id="ARBA00023242"/>
    </source>
</evidence>
<gene>
    <name evidence="10" type="ORF">TPAB3V08_LOCUS145</name>
</gene>
<evidence type="ECO:0000313" key="11">
    <source>
        <dbReference type="Proteomes" id="UP001153148"/>
    </source>
</evidence>
<evidence type="ECO:0000256" key="5">
    <source>
        <dbReference type="ARBA" id="ARBA00022833"/>
    </source>
</evidence>
<feature type="domain" description="C2H2-type" evidence="9">
    <location>
        <begin position="323"/>
        <end position="350"/>
    </location>
</feature>
<evidence type="ECO:0000256" key="4">
    <source>
        <dbReference type="ARBA" id="ARBA00022771"/>
    </source>
</evidence>
<feature type="transmembrane region" description="Helical" evidence="8">
    <location>
        <begin position="92"/>
        <end position="113"/>
    </location>
</feature>
<keyword evidence="8" id="KW-0472">Membrane</keyword>
<dbReference type="Proteomes" id="UP001153148">
    <property type="component" value="Unassembled WGS sequence"/>
</dbReference>
<protein>
    <recommendedName>
        <fullName evidence="9">C2H2-type domain-containing protein</fullName>
    </recommendedName>
</protein>
<dbReference type="EMBL" id="CAJPIN010000114">
    <property type="protein sequence ID" value="CAG2053055.1"/>
    <property type="molecule type" value="Genomic_DNA"/>
</dbReference>
<feature type="transmembrane region" description="Helical" evidence="8">
    <location>
        <begin position="21"/>
        <end position="42"/>
    </location>
</feature>
<organism evidence="10 11">
    <name type="scientific">Timema podura</name>
    <name type="common">Walking stick</name>
    <dbReference type="NCBI Taxonomy" id="61482"/>
    <lineage>
        <taxon>Eukaryota</taxon>
        <taxon>Metazoa</taxon>
        <taxon>Ecdysozoa</taxon>
        <taxon>Arthropoda</taxon>
        <taxon>Hexapoda</taxon>
        <taxon>Insecta</taxon>
        <taxon>Pterygota</taxon>
        <taxon>Neoptera</taxon>
        <taxon>Polyneoptera</taxon>
        <taxon>Phasmatodea</taxon>
        <taxon>Timematodea</taxon>
        <taxon>Timematoidea</taxon>
        <taxon>Timematidae</taxon>
        <taxon>Timema</taxon>
    </lineage>
</organism>
<dbReference type="SMART" id="SM00355">
    <property type="entry name" value="ZnF_C2H2"/>
    <property type="match status" value="5"/>
</dbReference>
<keyword evidence="8" id="KW-1133">Transmembrane helix</keyword>
<accession>A0ABN7NEP0</accession>
<evidence type="ECO:0000256" key="2">
    <source>
        <dbReference type="ARBA" id="ARBA00022723"/>
    </source>
</evidence>
<evidence type="ECO:0000256" key="7">
    <source>
        <dbReference type="PROSITE-ProRule" id="PRU00042"/>
    </source>
</evidence>
<dbReference type="Pfam" id="PF00096">
    <property type="entry name" value="zf-C2H2"/>
    <property type="match status" value="3"/>
</dbReference>
<keyword evidence="4 7" id="KW-0863">Zinc-finger</keyword>
<feature type="transmembrane region" description="Helical" evidence="8">
    <location>
        <begin position="54"/>
        <end position="72"/>
    </location>
</feature>
<name>A0ABN7NEP0_TIMPD</name>
<dbReference type="Gene3D" id="3.30.160.60">
    <property type="entry name" value="Classic Zinc Finger"/>
    <property type="match status" value="2"/>
</dbReference>
<evidence type="ECO:0000259" key="9">
    <source>
        <dbReference type="PROSITE" id="PS50157"/>
    </source>
</evidence>
<feature type="domain" description="C2H2-type" evidence="9">
    <location>
        <begin position="167"/>
        <end position="194"/>
    </location>
</feature>